<dbReference type="InterPro" id="IPR024973">
    <property type="entry name" value="ESPR"/>
</dbReference>
<keyword evidence="5" id="KW-1185">Reference proteome</keyword>
<dbReference type="InterPro" id="IPR036709">
    <property type="entry name" value="Autotransporte_beta_dom_sf"/>
</dbReference>
<dbReference type="InterPro" id="IPR006315">
    <property type="entry name" value="OM_autotransptr_brl_dom"/>
</dbReference>
<feature type="domain" description="Autotransporter" evidence="3">
    <location>
        <begin position="1498"/>
        <end position="1786"/>
    </location>
</feature>
<protein>
    <submittedName>
        <fullName evidence="4">Autotransporter family porin</fullName>
    </submittedName>
</protein>
<dbReference type="RefSeq" id="WP_113858727.1">
    <property type="nucleotide sequence ID" value="NZ_QNRL01000008.1"/>
</dbReference>
<dbReference type="EMBL" id="QNRL01000008">
    <property type="protein sequence ID" value="RBP08790.1"/>
    <property type="molecule type" value="Genomic_DNA"/>
</dbReference>
<evidence type="ECO:0000256" key="1">
    <source>
        <dbReference type="ARBA" id="ARBA00022729"/>
    </source>
</evidence>
<evidence type="ECO:0000259" key="3">
    <source>
        <dbReference type="PROSITE" id="PS51208"/>
    </source>
</evidence>
<keyword evidence="2" id="KW-0843">Virulence</keyword>
<dbReference type="InterPro" id="IPR005546">
    <property type="entry name" value="Autotransporte_beta"/>
</dbReference>
<comment type="caution">
    <text evidence="4">The sequence shown here is derived from an EMBL/GenBank/DDBJ whole genome shotgun (WGS) entry which is preliminary data.</text>
</comment>
<dbReference type="InterPro" id="IPR013425">
    <property type="entry name" value="Autotrns_rpt"/>
</dbReference>
<dbReference type="PANTHER" id="PTHR12338">
    <property type="entry name" value="AUTOTRANSPORTER"/>
    <property type="match status" value="1"/>
</dbReference>
<reference evidence="4 5" key="1">
    <citation type="submission" date="2018-06" db="EMBL/GenBank/DDBJ databases">
        <title>Genomic Encyclopedia of Type Strains, Phase IV (KMG-IV): sequencing the most valuable type-strain genomes for metagenomic binning, comparative biology and taxonomic classification.</title>
        <authorList>
            <person name="Goeker M."/>
        </authorList>
    </citation>
    <scope>NUCLEOTIDE SEQUENCE [LARGE SCALE GENOMIC DNA]</scope>
    <source>
        <strain evidence="4 5">DSM 27453</strain>
    </source>
</reference>
<evidence type="ECO:0000313" key="4">
    <source>
        <dbReference type="EMBL" id="RBP08790.1"/>
    </source>
</evidence>
<dbReference type="Gene3D" id="2.40.128.130">
    <property type="entry name" value="Autotransporter beta-domain"/>
    <property type="match status" value="1"/>
</dbReference>
<accession>A0ABX9FVG8</accession>
<dbReference type="Pfam" id="PF13018">
    <property type="entry name" value="ESPR"/>
    <property type="match status" value="1"/>
</dbReference>
<dbReference type="PANTHER" id="PTHR12338:SF5">
    <property type="entry name" value="ANTIGEN 43-RELATED"/>
    <property type="match status" value="1"/>
</dbReference>
<dbReference type="NCBIfam" id="TIGR04393">
    <property type="entry name" value="rpt_T5SS_PEPC"/>
    <property type="match status" value="6"/>
</dbReference>
<dbReference type="Pfam" id="PF12951">
    <property type="entry name" value="PATR"/>
    <property type="match status" value="3"/>
</dbReference>
<keyword evidence="1" id="KW-0732">Signal</keyword>
<dbReference type="InterPro" id="IPR050909">
    <property type="entry name" value="Bact_Autotransporter_VF"/>
</dbReference>
<gene>
    <name evidence="4" type="ORF">DFQ50_10874</name>
</gene>
<dbReference type="InterPro" id="IPR030895">
    <property type="entry name" value="T5SS_PEPC_rpt"/>
</dbReference>
<evidence type="ECO:0000313" key="5">
    <source>
        <dbReference type="Proteomes" id="UP000253201"/>
    </source>
</evidence>
<dbReference type="InterPro" id="IPR012332">
    <property type="entry name" value="Autotransporter_pectin_lyase_C"/>
</dbReference>
<dbReference type="Gene3D" id="2.160.20.20">
    <property type="match status" value="1"/>
</dbReference>
<dbReference type="Proteomes" id="UP000253201">
    <property type="component" value="Unassembled WGS sequence"/>
</dbReference>
<sequence length="1786" mass="181280">MNRIYRVVWNCTLRVYQVCSEHTRRLGKTVSVQQAVTVSPGDAALSIKSLCRLSLWIMLALSGSAQAVVLTIDNGDSQTYNNALTVERVIVGNTSTGTMTINDNGALTSITGSSTIGANTNAVGTANVTGTGIWELGQSEFSIGNRGTGTLNILNGGTVSAGRTILAYRDGGNGTLNVEGKGAQLNTEAMIIGWQGNAMMNIRNEGNITSAQNVIIASEADVTALVTVTDSGSWNLINDTNQLQSLNIGYNGTANLDIHSNGSVTSGVMTLGSFESGKGTATVTGSGSVLTTASLRVSDYGEGELSISDSGIVYSNGNSTIAQRATGTGTVTVSTGGEWEVLNNQQLLVGQSGSGTLNINSAGKVIAGNTFIGSRAGAQGIVTVDGEESKMTTAELVVADSGTGNLSISNLAVVQSTSASAVGLNGDSVGVVDVSDNGHWSLADAGGSAQMLTVGTGGSGTLNIASGGKVDAGEVSLARWEMATGDVNVSGEGSQLNTAEIMIAERGAGTLNISDAAEVNTSSTATIGDVEESVGVVNVGTKGQWKIVSAGNSPQTLMIGEWGNGTLNIASEGTVTAGATTVGVNNTGVGRVNVDGVGSLLQGTTLEIGAYGDGAVTLSNEGTLALTNGSVLLGLAEGSTGSLNIGAAHEDIAAVAGHLTGTDSVEFGDGNGSLVFNHTDDSATGYLFNPLIAGENGAVIQDAGHTVLTAENSYGGRTLVNGGTLTVASHSTTGNTGLGSSAVNIADAGTLSVMGASEATGDYTLSNALTGSGLLQVDLASADNAFNFADTTGSAYTGTAELKNSTFDLSGDNTLALTQATMKLDAGNTTTVGDGVQQIGGLHLNGGKLIFNTQIPASTQAQGAIQTGMLTADTGTVQVTVANPWNDPGAANPDTTLNLLEQDDTNVSVQLVQAQDVTGSGGALTLTDQSGNAVAENERIAIAQNGTVVADGKYGFRLTTAPGDGLYINYGLQALDIHAGQTLILAERVGAQGAAADMSAAISGEGNLGINTAGLVSLSNAGNSYSGETQVQAGTLRTDADGALGNTSALLIRDGATADLNGTTQTAGQLSADAGSTLALNGGSLTLQNGGTSLGSLTGAGNLGVAGGVLTIDGANAGLSATTTIESAAEVMLNNAQGAGSGNVVNDGALTLNGVTGELLNSLSGAGIVDVAQASDVAVTGDNPSFSGQFTINTDSAMTVTEAANFGTASVKNDGLLTVATNSDWTLSPAVSGSGDLNKQGSGTLTLTADSAEYTGNTDISGGELALGADAAHAVAMASQQVNIHSGAMLSGFGRTAGDMDVRQGGTLAVANTTVGGNLNNSGTVLMNQPGVQPGNQLMVNGNYMGNNGLMAFNTELGDDQSATDKLTVAGDTSGNTRVQVNNVGGLGAQTTNGIELVSVGGNSAGNFALTTGTVEAGAWVYSLAKGQGDNAANWYLTSKWSGVTPAQPPVVDPTGPSVLRPEAGSYISNLATANSFFTHRLHDRLGEPQYTEGLHDEDSFAGSLWMRHVGGHERSQAGDGQLKTQSNRYVLQVGGEVAQWSASGQDRFHLGVMGGYANAHSHTRSDRAGYDSDGRISGYSAGVYGTWYQNEADRSGAYVDSWLLYSRFDNSVEADNRERDDYQSKGLTASLEAGYTLKAGEFSGSAGTLNSWYVQPQAQVTWMGVKDDAHTRHDGTRIRSEGDGNVQTRLGVKTFLNSHNTLDEGKGRGFQPYVEANWIYNSETYGVRMDGVRVSRDGSRNLGEVRTGVEGKLSQNLSVWGNVGVQMGDKGYSDTQGMLGVKYGW</sequence>
<dbReference type="SMART" id="SM00869">
    <property type="entry name" value="Autotransporter"/>
    <property type="match status" value="1"/>
</dbReference>
<evidence type="ECO:0000256" key="2">
    <source>
        <dbReference type="ARBA" id="ARBA00023026"/>
    </source>
</evidence>
<dbReference type="InterPro" id="IPR043990">
    <property type="entry name" value="AC_1"/>
</dbReference>
<dbReference type="PROSITE" id="PS51208">
    <property type="entry name" value="AUTOTRANSPORTER"/>
    <property type="match status" value="1"/>
</dbReference>
<dbReference type="SUPFAM" id="SSF51126">
    <property type="entry name" value="Pectin lyase-like"/>
    <property type="match status" value="1"/>
</dbReference>
<dbReference type="NCBIfam" id="TIGR02601">
    <property type="entry name" value="autotrns_rpt"/>
    <property type="match status" value="3"/>
</dbReference>
<name>A0ABX9FVG8_9ENTR</name>
<dbReference type="CDD" id="cd01344">
    <property type="entry name" value="PL2_Passenger_AT"/>
    <property type="match status" value="1"/>
</dbReference>
<organism evidence="4 5">
    <name type="scientific">Pseudocitrobacter faecalis</name>
    <dbReference type="NCBI Taxonomy" id="1398493"/>
    <lineage>
        <taxon>Bacteria</taxon>
        <taxon>Pseudomonadati</taxon>
        <taxon>Pseudomonadota</taxon>
        <taxon>Gammaproteobacteria</taxon>
        <taxon>Enterobacterales</taxon>
        <taxon>Enterobacteriaceae</taxon>
        <taxon>Pseudocitrobacter</taxon>
    </lineage>
</organism>
<dbReference type="Pfam" id="PF18883">
    <property type="entry name" value="AC_1"/>
    <property type="match status" value="1"/>
</dbReference>
<dbReference type="SUPFAM" id="SSF103515">
    <property type="entry name" value="Autotransporter"/>
    <property type="match status" value="1"/>
</dbReference>
<proteinExistence type="predicted"/>
<dbReference type="NCBIfam" id="TIGR01414">
    <property type="entry name" value="autotrans_barl"/>
    <property type="match status" value="1"/>
</dbReference>
<dbReference type="Pfam" id="PF03797">
    <property type="entry name" value="Autotransporter"/>
    <property type="match status" value="1"/>
</dbReference>
<dbReference type="InterPro" id="IPR011050">
    <property type="entry name" value="Pectin_lyase_fold/virulence"/>
</dbReference>